<evidence type="ECO:0000256" key="1">
    <source>
        <dbReference type="ARBA" id="ARBA00004141"/>
    </source>
</evidence>
<protein>
    <submittedName>
        <fullName evidence="8">Threonine/homoserine efflux transporter RhtA</fullName>
    </submittedName>
</protein>
<feature type="transmembrane region" description="Helical" evidence="6">
    <location>
        <begin position="67"/>
        <end position="85"/>
    </location>
</feature>
<feature type="transmembrane region" description="Helical" evidence="6">
    <location>
        <begin position="244"/>
        <end position="265"/>
    </location>
</feature>
<proteinExistence type="inferred from homology"/>
<dbReference type="Pfam" id="PF00892">
    <property type="entry name" value="EamA"/>
    <property type="match status" value="2"/>
</dbReference>
<dbReference type="SUPFAM" id="SSF103481">
    <property type="entry name" value="Multidrug resistance efflux transporter EmrE"/>
    <property type="match status" value="2"/>
</dbReference>
<evidence type="ECO:0000313" key="8">
    <source>
        <dbReference type="EMBL" id="TDV53929.1"/>
    </source>
</evidence>
<dbReference type="InterPro" id="IPR000620">
    <property type="entry name" value="EamA_dom"/>
</dbReference>
<feature type="transmembrane region" description="Helical" evidence="6">
    <location>
        <begin position="271"/>
        <end position="287"/>
    </location>
</feature>
<evidence type="ECO:0000256" key="3">
    <source>
        <dbReference type="ARBA" id="ARBA00022692"/>
    </source>
</evidence>
<feature type="transmembrane region" description="Helical" evidence="6">
    <location>
        <begin position="148"/>
        <end position="171"/>
    </location>
</feature>
<keyword evidence="3 6" id="KW-0812">Transmembrane</keyword>
<evidence type="ECO:0000256" key="6">
    <source>
        <dbReference type="SAM" id="Phobius"/>
    </source>
</evidence>
<keyword evidence="4 6" id="KW-1133">Transmembrane helix</keyword>
<dbReference type="RefSeq" id="WP_166664068.1">
    <property type="nucleotide sequence ID" value="NZ_SOCP01000004.1"/>
</dbReference>
<evidence type="ECO:0000313" key="9">
    <source>
        <dbReference type="Proteomes" id="UP000294927"/>
    </source>
</evidence>
<evidence type="ECO:0000256" key="2">
    <source>
        <dbReference type="ARBA" id="ARBA00007362"/>
    </source>
</evidence>
<dbReference type="InterPro" id="IPR037185">
    <property type="entry name" value="EmrE-like"/>
</dbReference>
<evidence type="ECO:0000259" key="7">
    <source>
        <dbReference type="Pfam" id="PF00892"/>
    </source>
</evidence>
<feature type="transmembrane region" description="Helical" evidence="6">
    <location>
        <begin position="97"/>
        <end position="116"/>
    </location>
</feature>
<name>A0A4R7VWR4_9PSEU</name>
<dbReference type="AlphaFoldDB" id="A0A4R7VWR4"/>
<feature type="domain" description="EamA" evidence="7">
    <location>
        <begin position="8"/>
        <end position="142"/>
    </location>
</feature>
<feature type="transmembrane region" description="Helical" evidence="6">
    <location>
        <begin position="183"/>
        <end position="204"/>
    </location>
</feature>
<organism evidence="8 9">
    <name type="scientific">Actinophytocola oryzae</name>
    <dbReference type="NCBI Taxonomy" id="502181"/>
    <lineage>
        <taxon>Bacteria</taxon>
        <taxon>Bacillati</taxon>
        <taxon>Actinomycetota</taxon>
        <taxon>Actinomycetes</taxon>
        <taxon>Pseudonocardiales</taxon>
        <taxon>Pseudonocardiaceae</taxon>
    </lineage>
</organism>
<keyword evidence="5 6" id="KW-0472">Membrane</keyword>
<evidence type="ECO:0000256" key="4">
    <source>
        <dbReference type="ARBA" id="ARBA00022989"/>
    </source>
</evidence>
<feature type="transmembrane region" description="Helical" evidence="6">
    <location>
        <begin position="216"/>
        <end position="237"/>
    </location>
</feature>
<dbReference type="PANTHER" id="PTHR32322:SF2">
    <property type="entry name" value="EAMA DOMAIN-CONTAINING PROTEIN"/>
    <property type="match status" value="1"/>
</dbReference>
<comment type="subcellular location">
    <subcellularLocation>
        <location evidence="1">Membrane</location>
        <topology evidence="1">Multi-pass membrane protein</topology>
    </subcellularLocation>
</comment>
<dbReference type="Proteomes" id="UP000294927">
    <property type="component" value="Unassembled WGS sequence"/>
</dbReference>
<dbReference type="EMBL" id="SOCP01000004">
    <property type="protein sequence ID" value="TDV53929.1"/>
    <property type="molecule type" value="Genomic_DNA"/>
</dbReference>
<reference evidence="8 9" key="1">
    <citation type="submission" date="2019-03" db="EMBL/GenBank/DDBJ databases">
        <title>Genomic Encyclopedia of Archaeal and Bacterial Type Strains, Phase II (KMG-II): from individual species to whole genera.</title>
        <authorList>
            <person name="Goeker M."/>
        </authorList>
    </citation>
    <scope>NUCLEOTIDE SEQUENCE [LARGE SCALE GENOMIC DNA]</scope>
    <source>
        <strain evidence="8 9">DSM 45499</strain>
    </source>
</reference>
<evidence type="ECO:0000256" key="5">
    <source>
        <dbReference type="ARBA" id="ARBA00023136"/>
    </source>
</evidence>
<feature type="domain" description="EamA" evidence="7">
    <location>
        <begin position="153"/>
        <end position="285"/>
    </location>
</feature>
<dbReference type="PANTHER" id="PTHR32322">
    <property type="entry name" value="INNER MEMBRANE TRANSPORTER"/>
    <property type="match status" value="1"/>
</dbReference>
<comment type="similarity">
    <text evidence="2">Belongs to the EamA transporter family.</text>
</comment>
<feature type="transmembrane region" description="Helical" evidence="6">
    <location>
        <begin position="36"/>
        <end position="55"/>
    </location>
</feature>
<sequence length="290" mass="30193">MTGTSARGTLLIGALALAWGSNFLWIKVALAVFSPLQITAGRMVLGGVVLLAIIVVRREKLPWDRRLWGHLFVAALVGNAVPYLSFALGETRVDSGIAGALNATTPLWTLGLSYVFRLAGRLTALQVAGLALGFAGSLMIFTPWDAGAVDIVGAAFCLLAALSYGVSYLYMSRYLANEDMSPTVLSTGQLLAASVLTVACLPFDSSGVPAWSVGPWLALVVLGVAGSGLAYVLNYALIRTEGAVGASVVTYLIPVTSLGLGFLVLREGVPLLSLLGVAVILVGVWASRRG</sequence>
<gene>
    <name evidence="8" type="ORF">CLV71_104397</name>
</gene>
<comment type="caution">
    <text evidence="8">The sequence shown here is derived from an EMBL/GenBank/DDBJ whole genome shotgun (WGS) entry which is preliminary data.</text>
</comment>
<feature type="transmembrane region" description="Helical" evidence="6">
    <location>
        <begin position="123"/>
        <end position="142"/>
    </location>
</feature>
<dbReference type="InterPro" id="IPR050638">
    <property type="entry name" value="AA-Vitamin_Transporters"/>
</dbReference>
<keyword evidence="9" id="KW-1185">Reference proteome</keyword>
<accession>A0A4R7VWR4</accession>
<dbReference type="GO" id="GO:0016020">
    <property type="term" value="C:membrane"/>
    <property type="evidence" value="ECO:0007669"/>
    <property type="project" value="UniProtKB-SubCell"/>
</dbReference>